<evidence type="ECO:0000313" key="7">
    <source>
        <dbReference type="Ensembl" id="ENSCMUP00000014477.2"/>
    </source>
</evidence>
<sequence>MPAGGRALLALLGLPALLALGCAADSDFAEGGPERRRPGAGPACPRDCGCTQEGVVDCGGIDLKEFPLLLPELTNHLSLQNNQIEEIFPEELARLYRLETLNLQNNRLTSKGLPEEAFEHLENLNYLYLANNKLTVAPKFLPNTLISADFAANYLTKIYGLTFGQKPNLRSVYLHNNKLSDAGLPDNMFNGSNNVEILIMSSNFLKYVPKNLPPALYKLHLQSNKLEKIPKGAFSELAGLRELYLQNNYLSNEGMDNETFWKLSSLEYLDLSSNNLSQIPSGLPRNIVLLHLEKNAIKGLKKLHTVHLYNNMLERIPSGLPRRVKTLMILHNQISEINRNDFATTYFLEELNLSYNKLTSPQIHREAFRKLRQLKSLDLSGNNLHTVPFGFPKNLQVLKLKENEISVIPKGTLSGMTKLRELYLSNNKLKVNSIYSRAWRELSSLQSLDMAGNQLTSIPLGLPESLEYLYLQNNKITTVSENAFESTPKIKGIYLRFNKISVGALKESTFQNLKHLQVLDIEGNLEFSNSSKNKDDSEEEMEDEEEEEEEELR</sequence>
<evidence type="ECO:0000256" key="3">
    <source>
        <dbReference type="ARBA" id="ARBA00022737"/>
    </source>
</evidence>
<protein>
    <submittedName>
        <fullName evidence="7">Podocan</fullName>
    </submittedName>
</protein>
<keyword evidence="4" id="KW-0325">Glycoprotein</keyword>
<dbReference type="PANTHER" id="PTHR45712:SF31">
    <property type="entry name" value="PODOCAN"/>
    <property type="match status" value="1"/>
</dbReference>
<dbReference type="Pfam" id="PF13855">
    <property type="entry name" value="LRR_8"/>
    <property type="match status" value="4"/>
</dbReference>
<reference evidence="8" key="1">
    <citation type="submission" date="2019-10" db="EMBL/GenBank/DDBJ databases">
        <title>Corvus moneduloides (New Caledonian crow) genome, bCorMon1, primary haplotype.</title>
        <authorList>
            <person name="Rutz C."/>
            <person name="Fungtammasan C."/>
            <person name="Mountcastle J."/>
            <person name="Formenti G."/>
            <person name="Chow W."/>
            <person name="Howe K."/>
            <person name="Steele M.P."/>
            <person name="Fernandes J."/>
            <person name="Gilbert M.T.P."/>
            <person name="Fedrigo O."/>
            <person name="Jarvis E.D."/>
            <person name="Gemmell N."/>
        </authorList>
    </citation>
    <scope>NUCLEOTIDE SEQUENCE [LARGE SCALE GENOMIC DNA]</scope>
</reference>
<keyword evidence="2 6" id="KW-0732">Signal</keyword>
<keyword evidence="3" id="KW-0677">Repeat</keyword>
<dbReference type="AlphaFoldDB" id="A0A8C3E4P3"/>
<dbReference type="Proteomes" id="UP000694553">
    <property type="component" value="Unassembled WGS sequence"/>
</dbReference>
<reference evidence="7" key="2">
    <citation type="submission" date="2025-08" db="UniProtKB">
        <authorList>
            <consortium name="Ensembl"/>
        </authorList>
    </citation>
    <scope>IDENTIFICATION</scope>
</reference>
<dbReference type="InterPro" id="IPR001611">
    <property type="entry name" value="Leu-rich_rpt"/>
</dbReference>
<accession>A0A8U7NKR8</accession>
<evidence type="ECO:0000256" key="5">
    <source>
        <dbReference type="SAM" id="MobiDB-lite"/>
    </source>
</evidence>
<dbReference type="PROSITE" id="PS51257">
    <property type="entry name" value="PROKAR_LIPOPROTEIN"/>
    <property type="match status" value="1"/>
</dbReference>
<dbReference type="Ensembl" id="ENSCMUT00000015540.2">
    <property type="protein sequence ID" value="ENSCMUP00000014477.2"/>
    <property type="gene ID" value="ENSCMUG00000009041.2"/>
</dbReference>
<dbReference type="SMART" id="SM00365">
    <property type="entry name" value="LRR_SD22"/>
    <property type="match status" value="6"/>
</dbReference>
<dbReference type="InterPro" id="IPR050333">
    <property type="entry name" value="SLRP"/>
</dbReference>
<gene>
    <name evidence="7" type="primary">PODN</name>
</gene>
<evidence type="ECO:0000256" key="1">
    <source>
        <dbReference type="ARBA" id="ARBA00022614"/>
    </source>
</evidence>
<keyword evidence="8" id="KW-1185">Reference proteome</keyword>
<feature type="signal peptide" evidence="6">
    <location>
        <begin position="1"/>
        <end position="23"/>
    </location>
</feature>
<dbReference type="InterPro" id="IPR000372">
    <property type="entry name" value="LRRNT"/>
</dbReference>
<dbReference type="OMA" id="CAADSDF"/>
<keyword evidence="1" id="KW-0433">Leucine-rich repeat</keyword>
<dbReference type="Gene3D" id="3.80.10.10">
    <property type="entry name" value="Ribonuclease Inhibitor"/>
    <property type="match status" value="4"/>
</dbReference>
<dbReference type="GO" id="GO:0005615">
    <property type="term" value="C:extracellular space"/>
    <property type="evidence" value="ECO:0007669"/>
    <property type="project" value="TreeGrafter"/>
</dbReference>
<dbReference type="InterPro" id="IPR003591">
    <property type="entry name" value="Leu-rich_rpt_typical-subtyp"/>
</dbReference>
<dbReference type="SMART" id="SM00369">
    <property type="entry name" value="LRR_TYP"/>
    <property type="match status" value="14"/>
</dbReference>
<accession>A0A8C3E4P3</accession>
<dbReference type="SUPFAM" id="SSF52058">
    <property type="entry name" value="L domain-like"/>
    <property type="match status" value="2"/>
</dbReference>
<proteinExistence type="predicted"/>
<dbReference type="PROSITE" id="PS51450">
    <property type="entry name" value="LRR"/>
    <property type="match status" value="2"/>
</dbReference>
<organism evidence="7 8">
    <name type="scientific">Corvus moneduloides</name>
    <name type="common">New Caledonian crow</name>
    <dbReference type="NCBI Taxonomy" id="1196302"/>
    <lineage>
        <taxon>Eukaryota</taxon>
        <taxon>Metazoa</taxon>
        <taxon>Chordata</taxon>
        <taxon>Craniata</taxon>
        <taxon>Vertebrata</taxon>
        <taxon>Euteleostomi</taxon>
        <taxon>Archelosauria</taxon>
        <taxon>Archosauria</taxon>
        <taxon>Dinosauria</taxon>
        <taxon>Saurischia</taxon>
        <taxon>Theropoda</taxon>
        <taxon>Coelurosauria</taxon>
        <taxon>Aves</taxon>
        <taxon>Neognathae</taxon>
        <taxon>Neoaves</taxon>
        <taxon>Telluraves</taxon>
        <taxon>Australaves</taxon>
        <taxon>Passeriformes</taxon>
        <taxon>Corvoidea</taxon>
        <taxon>Corvidae</taxon>
        <taxon>Corvus</taxon>
    </lineage>
</organism>
<evidence type="ECO:0000313" key="8">
    <source>
        <dbReference type="Proteomes" id="UP000694553"/>
    </source>
</evidence>
<dbReference type="PANTHER" id="PTHR45712">
    <property type="entry name" value="AGAP008170-PA"/>
    <property type="match status" value="1"/>
</dbReference>
<dbReference type="InterPro" id="IPR032675">
    <property type="entry name" value="LRR_dom_sf"/>
</dbReference>
<feature type="compositionally biased region" description="Acidic residues" evidence="5">
    <location>
        <begin position="536"/>
        <end position="553"/>
    </location>
</feature>
<dbReference type="InterPro" id="IPR026906">
    <property type="entry name" value="LRR_5"/>
</dbReference>
<dbReference type="SMART" id="SM00364">
    <property type="entry name" value="LRR_BAC"/>
    <property type="match status" value="9"/>
</dbReference>
<reference evidence="7" key="3">
    <citation type="submission" date="2025-09" db="UniProtKB">
        <authorList>
            <consortium name="Ensembl"/>
        </authorList>
    </citation>
    <scope>IDENTIFICATION</scope>
</reference>
<dbReference type="PRINTS" id="PR00019">
    <property type="entry name" value="LEURICHRPT"/>
</dbReference>
<evidence type="ECO:0000256" key="4">
    <source>
        <dbReference type="ARBA" id="ARBA00023180"/>
    </source>
</evidence>
<dbReference type="FunFam" id="3.80.10.10:FF:000146">
    <property type="entry name" value="podocan isoform X2"/>
    <property type="match status" value="1"/>
</dbReference>
<evidence type="ECO:0000256" key="6">
    <source>
        <dbReference type="SAM" id="SignalP"/>
    </source>
</evidence>
<name>A0A8C3E4P3_CORMO</name>
<feature type="chain" id="PRO_5043478967" evidence="6">
    <location>
        <begin position="24"/>
        <end position="553"/>
    </location>
</feature>
<dbReference type="SMART" id="SM00013">
    <property type="entry name" value="LRRNT"/>
    <property type="match status" value="1"/>
</dbReference>
<evidence type="ECO:0000256" key="2">
    <source>
        <dbReference type="ARBA" id="ARBA00022729"/>
    </source>
</evidence>
<feature type="region of interest" description="Disordered" evidence="5">
    <location>
        <begin position="527"/>
        <end position="553"/>
    </location>
</feature>
<dbReference type="Pfam" id="PF13306">
    <property type="entry name" value="LRR_5"/>
    <property type="match status" value="1"/>
</dbReference>